<feature type="domain" description="Carbohydrate kinase PfkB" evidence="7">
    <location>
        <begin position="22"/>
        <end position="292"/>
    </location>
</feature>
<comment type="catalytic activity">
    <reaction evidence="6">
        <text>D-tagatofuranose 6-phosphate + ATP = D-tagatofuranose 1,6-bisphosphate + ADP + H(+)</text>
        <dbReference type="Rhea" id="RHEA:12420"/>
        <dbReference type="ChEBI" id="CHEBI:15378"/>
        <dbReference type="ChEBI" id="CHEBI:30616"/>
        <dbReference type="ChEBI" id="CHEBI:58694"/>
        <dbReference type="ChEBI" id="CHEBI:58695"/>
        <dbReference type="ChEBI" id="CHEBI:456216"/>
        <dbReference type="EC" id="2.7.1.144"/>
    </reaction>
</comment>
<comment type="similarity">
    <text evidence="6">Belongs to the carbohydrate kinase PfkB family. LacC subfamily.</text>
</comment>
<dbReference type="SUPFAM" id="SSF53613">
    <property type="entry name" value="Ribokinase-like"/>
    <property type="match status" value="1"/>
</dbReference>
<gene>
    <name evidence="8" type="ORF">BET03_04075</name>
</gene>
<dbReference type="InterPro" id="IPR017583">
    <property type="entry name" value="Tagatose/fructose_Pkinase"/>
</dbReference>
<dbReference type="GO" id="GO:2001059">
    <property type="term" value="P:D-tagatose 6-phosphate catabolic process"/>
    <property type="evidence" value="ECO:0007669"/>
    <property type="project" value="UniProtKB-UniPathway"/>
</dbReference>
<name>A0A419SZ29_9FIRM</name>
<dbReference type="Pfam" id="PF00294">
    <property type="entry name" value="PfkB"/>
    <property type="match status" value="1"/>
</dbReference>
<keyword evidence="6" id="KW-0423">Lactose metabolism</keyword>
<evidence type="ECO:0000256" key="1">
    <source>
        <dbReference type="ARBA" id="ARBA00005380"/>
    </source>
</evidence>
<protein>
    <recommendedName>
        <fullName evidence="6">Tagatose-6-phosphate kinase</fullName>
        <ecNumber evidence="6">2.7.1.144</ecNumber>
    </recommendedName>
</protein>
<evidence type="ECO:0000259" key="7">
    <source>
        <dbReference type="Pfam" id="PF00294"/>
    </source>
</evidence>
<dbReference type="EMBL" id="MCIB01000034">
    <property type="protein sequence ID" value="RKD30523.1"/>
    <property type="molecule type" value="Genomic_DNA"/>
</dbReference>
<evidence type="ECO:0000256" key="4">
    <source>
        <dbReference type="ARBA" id="ARBA00022777"/>
    </source>
</evidence>
<dbReference type="InterPro" id="IPR011611">
    <property type="entry name" value="PfkB_dom"/>
</dbReference>
<organism evidence="8 9">
    <name type="scientific">Thermohalobacter berrensis</name>
    <dbReference type="NCBI Taxonomy" id="99594"/>
    <lineage>
        <taxon>Bacteria</taxon>
        <taxon>Bacillati</taxon>
        <taxon>Bacillota</taxon>
        <taxon>Tissierellia</taxon>
        <taxon>Tissierellales</taxon>
        <taxon>Thermohalobacteraceae</taxon>
        <taxon>Thermohalobacter</taxon>
    </lineage>
</organism>
<dbReference type="GO" id="GO:0005829">
    <property type="term" value="C:cytosol"/>
    <property type="evidence" value="ECO:0007669"/>
    <property type="project" value="TreeGrafter"/>
</dbReference>
<comment type="pathway">
    <text evidence="6">Carbohydrate metabolism; D-tagatose 6-phosphate degradation; D-glyceraldehyde 3-phosphate and glycerone phosphate from D-tagatose 6-phosphate: step 1/2.</text>
</comment>
<dbReference type="PANTHER" id="PTHR46566:SF1">
    <property type="entry name" value="1-PHOSPHOFRUCTOKINASE"/>
    <property type="match status" value="1"/>
</dbReference>
<dbReference type="GO" id="GO:0008443">
    <property type="term" value="F:phosphofructokinase activity"/>
    <property type="evidence" value="ECO:0007669"/>
    <property type="project" value="TreeGrafter"/>
</dbReference>
<reference evidence="8 9" key="1">
    <citation type="submission" date="2016-08" db="EMBL/GenBank/DDBJ databases">
        <title>Novel Firmicutes and Novel Genomes.</title>
        <authorList>
            <person name="Poppleton D.I."/>
            <person name="Gribaldo S."/>
        </authorList>
    </citation>
    <scope>NUCLEOTIDE SEQUENCE [LARGE SCALE GENOMIC DNA]</scope>
    <source>
        <strain evidence="8 9">CTT3</strain>
    </source>
</reference>
<comment type="similarity">
    <text evidence="1">Belongs to the carbohydrate kinase pfkB family.</text>
</comment>
<keyword evidence="5 6" id="KW-0067">ATP-binding</keyword>
<dbReference type="NCBIfam" id="TIGR03168">
    <property type="entry name" value="1-PFK"/>
    <property type="match status" value="1"/>
</dbReference>
<evidence type="ECO:0000313" key="9">
    <source>
        <dbReference type="Proteomes" id="UP000284177"/>
    </source>
</evidence>
<dbReference type="GO" id="GO:0005988">
    <property type="term" value="P:lactose metabolic process"/>
    <property type="evidence" value="ECO:0007669"/>
    <property type="project" value="UniProtKB-KW"/>
</dbReference>
<dbReference type="GO" id="GO:0009024">
    <property type="term" value="F:tagatose-6-phosphate kinase activity"/>
    <property type="evidence" value="ECO:0007669"/>
    <property type="project" value="UniProtKB-EC"/>
</dbReference>
<dbReference type="GO" id="GO:0005524">
    <property type="term" value="F:ATP binding"/>
    <property type="evidence" value="ECO:0007669"/>
    <property type="project" value="UniProtKB-KW"/>
</dbReference>
<evidence type="ECO:0000256" key="3">
    <source>
        <dbReference type="ARBA" id="ARBA00022741"/>
    </source>
</evidence>
<dbReference type="PANTHER" id="PTHR46566">
    <property type="entry name" value="1-PHOSPHOFRUCTOKINASE-RELATED"/>
    <property type="match status" value="1"/>
</dbReference>
<dbReference type="OrthoDB" id="9801219at2"/>
<dbReference type="Proteomes" id="UP000284177">
    <property type="component" value="Unassembled WGS sequence"/>
</dbReference>
<keyword evidence="2 6" id="KW-0808">Transferase</keyword>
<dbReference type="RefSeq" id="WP_120169952.1">
    <property type="nucleotide sequence ID" value="NZ_MCIB01000034.1"/>
</dbReference>
<dbReference type="AlphaFoldDB" id="A0A419SZ29"/>
<proteinExistence type="inferred from homology"/>
<keyword evidence="4" id="KW-0418">Kinase</keyword>
<evidence type="ECO:0000256" key="5">
    <source>
        <dbReference type="ARBA" id="ARBA00022840"/>
    </source>
</evidence>
<dbReference type="PIRSF" id="PIRSF000535">
    <property type="entry name" value="1PFK/6PFK/LacC"/>
    <property type="match status" value="1"/>
</dbReference>
<accession>A0A419SZ29</accession>
<sequence>MIITVTLNPALDKIIFINKLIKNHNNRSQKIVYDIGGKATHVSVVLSALGIENIATGILAGQNGEHVQKLLENKKVKCDYIWQKGNETRESLIIVPQEEEGSYMITQRGFGINKSTFDKIKQKLKALIKPDDIVVFSGGPPPKITVKMYRELLEIVKDKKAKLIVDVSRDYLKEAIDVKPYLIKPNETEFKEIIGKNINSEEEYINELKKLNEKGVSTVALSLGRKGSIISTKEKVLRIYPPKVREVNDTGCGDVFLGGAVAQISKNKGIKEIFNFATAISASKATKEGSSEFCLKQTYKLMKEVKIDLV</sequence>
<dbReference type="Gene3D" id="3.40.1190.20">
    <property type="match status" value="1"/>
</dbReference>
<evidence type="ECO:0000256" key="6">
    <source>
        <dbReference type="PIRNR" id="PIRNR000535"/>
    </source>
</evidence>
<evidence type="ECO:0000313" key="8">
    <source>
        <dbReference type="EMBL" id="RKD30523.1"/>
    </source>
</evidence>
<dbReference type="EC" id="2.7.1.144" evidence="6"/>
<comment type="caution">
    <text evidence="8">The sequence shown here is derived from an EMBL/GenBank/DDBJ whole genome shotgun (WGS) entry which is preliminary data.</text>
</comment>
<keyword evidence="9" id="KW-1185">Reference proteome</keyword>
<dbReference type="CDD" id="cd01164">
    <property type="entry name" value="FruK_PfkB_like"/>
    <property type="match status" value="1"/>
</dbReference>
<dbReference type="UniPathway" id="UPA00704">
    <property type="reaction ID" value="UER00715"/>
</dbReference>
<keyword evidence="3 6" id="KW-0547">Nucleotide-binding</keyword>
<dbReference type="InterPro" id="IPR029056">
    <property type="entry name" value="Ribokinase-like"/>
</dbReference>
<evidence type="ECO:0000256" key="2">
    <source>
        <dbReference type="ARBA" id="ARBA00022679"/>
    </source>
</evidence>